<name>A0A1B1YRG8_9GAMM</name>
<organism evidence="1 2">
    <name type="scientific">Immundisolibacter cernigliae</name>
    <dbReference type="NCBI Taxonomy" id="1810504"/>
    <lineage>
        <taxon>Bacteria</taxon>
        <taxon>Pseudomonadati</taxon>
        <taxon>Pseudomonadota</taxon>
        <taxon>Gammaproteobacteria</taxon>
        <taxon>Immundisolibacterales</taxon>
        <taxon>Immundisolibacteraceae</taxon>
        <taxon>Immundisolibacter</taxon>
    </lineage>
</organism>
<reference evidence="2" key="1">
    <citation type="submission" date="2016-03" db="EMBL/GenBank/DDBJ databases">
        <title>Complete genome sequence of Solimmundus cernigliae, representing a novel lineage of polycyclic aromatic hydrocarbon degraders within the Gammaproteobacteria.</title>
        <authorList>
            <person name="Singleton D.R."/>
            <person name="Dickey A.N."/>
            <person name="Scholl E.H."/>
            <person name="Wright F.A."/>
            <person name="Aitken M.D."/>
        </authorList>
    </citation>
    <scope>NUCLEOTIDE SEQUENCE [LARGE SCALE GENOMIC DNA]</scope>
    <source>
        <strain evidence="2">TR3.2</strain>
    </source>
</reference>
<evidence type="ECO:0000313" key="2">
    <source>
        <dbReference type="Proteomes" id="UP000092952"/>
    </source>
</evidence>
<gene>
    <name evidence="1" type="ORF">PG2T_03610</name>
</gene>
<dbReference type="Pfam" id="PF06980">
    <property type="entry name" value="DUF1302"/>
    <property type="match status" value="1"/>
</dbReference>
<keyword evidence="2" id="KW-1185">Reference proteome</keyword>
<sequence>MRCFQWRWMMKIWKMRAIQDFVGKGCLATMAGVMCMAAPAEGVEFDYGGYLREHVSLNLRDAPELKAVSGSGLYSPFAPLGGGVDSVDGGGQLSMARTTLQLRGTLDLEPFTVVAIGRSVREGHTNFERRLQNTAKANPLRVIDGVVPAGGLAGMSFLSTASPGGPVPGALGPVVANGSLFGFGGKAFLNDYDEDELRELYVKFSAGSRFNFKLGKQQVVWGETDFFRAMDIIHGYDMRWRGFLELENEELRKPLILGNVEIAVPELNGTFQLVYRPGWDAGEDVSNSLAFEGGRWASQPTRGFDILAIAPYNYHHKIGDVKDANYGFRWSGEFGQVGYSLNYYRGLMNDPVVLRNPRIGGAGGLGAFEGGFAQPAEIVFPKVETFGVTFNAYSGVIDSVIRGEVAYNPNLPYNTGTSTFVDLGAFGLGYDDRVSGLDPVPGAVIGGFGPDNAVLLGAPTGMLSLALPGLGKIKEKDTIKIMLGVDKEVDLTRLLGTVRPSLVSLQVFDTWIPNYKGSDDIVELFGYGAKRRPHTTYITSALTLNYRYDRLNPSLAVAIDAGNFDAFIIPAVDVRIGDNWRIRAEADLFLPKHSKQDNVGGEIEKDTRLFGTLARHDQLALRITYQF</sequence>
<dbReference type="EMBL" id="CP014671">
    <property type="protein sequence ID" value="ANX03365.1"/>
    <property type="molecule type" value="Genomic_DNA"/>
</dbReference>
<protein>
    <submittedName>
        <fullName evidence="1">Uncharacterized protein</fullName>
    </submittedName>
</protein>
<dbReference type="KEGG" id="gbi:PG2T_03610"/>
<accession>A0A1B1YRG8</accession>
<evidence type="ECO:0000313" key="1">
    <source>
        <dbReference type="EMBL" id="ANX03365.1"/>
    </source>
</evidence>
<proteinExistence type="predicted"/>
<dbReference type="STRING" id="1810504.PG2T_03610"/>
<dbReference type="Proteomes" id="UP000092952">
    <property type="component" value="Chromosome"/>
</dbReference>
<dbReference type="InterPro" id="IPR010727">
    <property type="entry name" value="DUF1302"/>
</dbReference>
<dbReference type="InParanoid" id="A0A1B1YRG8"/>
<dbReference type="AlphaFoldDB" id="A0A1B1YRG8"/>